<protein>
    <submittedName>
        <fullName evidence="1">Replication-associated protein</fullName>
    </submittedName>
</protein>
<reference evidence="1" key="1">
    <citation type="submission" date="2020-10" db="EMBL/GenBank/DDBJ databases">
        <title>CRESS DNA virus dark matter in the feces of wild birds.</title>
        <authorList>
            <person name="Yang S."/>
            <person name="Zhang W."/>
        </authorList>
    </citation>
    <scope>NUCLEOTIDE SEQUENCE</scope>
    <source>
        <strain evidence="1">Brb24gen2</strain>
    </source>
</reference>
<dbReference type="EMBL" id="MW182936">
    <property type="protein sequence ID" value="QTE03623.1"/>
    <property type="molecule type" value="Genomic_DNA"/>
</dbReference>
<organism evidence="1">
    <name type="scientific">Fringilla montifringilla Genomoviridae sp</name>
    <dbReference type="NCBI Taxonomy" id="2814960"/>
    <lineage>
        <taxon>Viruses</taxon>
        <taxon>Monodnaviria</taxon>
        <taxon>Shotokuvirae</taxon>
        <taxon>Cressdnaviricota</taxon>
        <taxon>Repensiviricetes</taxon>
        <taxon>Geplafuvirales</taxon>
        <taxon>Genomoviridae</taxon>
    </lineage>
</organism>
<proteinExistence type="predicted"/>
<name>A0A8A4XBM2_9VIRU</name>
<sequence length="196" mass="22151">MSFLPTHSAATLMHGPLMTIWHSLVVSVSLDESITLMGVLISMLSAISPGSFVQDDPMSLMLEASTLTLRHLEEGRRAVTTMRSKMETWSLEGYLGRAEEEFTRMCLRGALLSVKKVRESFGNVLHDWIHVRCAPITTASEHMRTGATDPLLWSTNIPPGSNLSSEWYLSWLSGERSLLELIGTERWSRRRLRCFR</sequence>
<evidence type="ECO:0000313" key="1">
    <source>
        <dbReference type="EMBL" id="QTE03623.1"/>
    </source>
</evidence>
<accession>A0A8A4XBM2</accession>